<evidence type="ECO:0000313" key="2">
    <source>
        <dbReference type="Proteomes" id="UP000018144"/>
    </source>
</evidence>
<accession>U4LKF7</accession>
<sequence length="69" mass="8160">MEDEEPLRLFIIQTPKSVPRHWSRKLEEIHTRFPWLRNKLLLDFDCMFRVSQRDDPDIALLVGAGLRGG</sequence>
<keyword evidence="2" id="KW-1185">Reference proteome</keyword>
<dbReference type="AlphaFoldDB" id="U4LKF7"/>
<dbReference type="EMBL" id="HF935781">
    <property type="protein sequence ID" value="CCX13146.1"/>
    <property type="molecule type" value="Genomic_DNA"/>
</dbReference>
<proteinExistence type="predicted"/>
<organism evidence="1 2">
    <name type="scientific">Pyronema omphalodes (strain CBS 100304)</name>
    <name type="common">Pyronema confluens</name>
    <dbReference type="NCBI Taxonomy" id="1076935"/>
    <lineage>
        <taxon>Eukaryota</taxon>
        <taxon>Fungi</taxon>
        <taxon>Dikarya</taxon>
        <taxon>Ascomycota</taxon>
        <taxon>Pezizomycotina</taxon>
        <taxon>Pezizomycetes</taxon>
        <taxon>Pezizales</taxon>
        <taxon>Pyronemataceae</taxon>
        <taxon>Pyronema</taxon>
    </lineage>
</organism>
<reference evidence="1 2" key="1">
    <citation type="journal article" date="2013" name="PLoS Genet.">
        <title>The genome and development-dependent transcriptomes of Pyronema confluens: a window into fungal evolution.</title>
        <authorList>
            <person name="Traeger S."/>
            <person name="Altegoer F."/>
            <person name="Freitag M."/>
            <person name="Gabaldon T."/>
            <person name="Kempken F."/>
            <person name="Kumar A."/>
            <person name="Marcet-Houben M."/>
            <person name="Poggeler S."/>
            <person name="Stajich J.E."/>
            <person name="Nowrousian M."/>
        </authorList>
    </citation>
    <scope>NUCLEOTIDE SEQUENCE [LARGE SCALE GENOMIC DNA]</scope>
    <source>
        <strain evidence="2">CBS 100304</strain>
        <tissue evidence="1">Vegetative mycelium</tissue>
    </source>
</reference>
<gene>
    <name evidence="1" type="ORF">PCON_12739</name>
</gene>
<dbReference type="Proteomes" id="UP000018144">
    <property type="component" value="Unassembled WGS sequence"/>
</dbReference>
<name>U4LKF7_PYROM</name>
<protein>
    <submittedName>
        <fullName evidence="1">Uncharacterized protein</fullName>
    </submittedName>
</protein>
<evidence type="ECO:0000313" key="1">
    <source>
        <dbReference type="EMBL" id="CCX13146.1"/>
    </source>
</evidence>